<sequence length="678" mass="75331">MAEAEELVSDAARHATVFAQRLWRRYRPLPKGPPTVLLADNAARLDLLITAVTGMSYPIRIAQPPALPTLLARLFRRSQAPWQRQAVPATDGRRLWLPADSCIEDPVRGSEHYRVMALQQAIRAKRGSADLSDQMLSPLQADAYLLLEAWAVDEALVGMLPGLAPAVEAFRQHALRQRPAFSTFSRARQPLEALLRQLLASPCSQRPPGFTLSESPEHSRSLIGPLLATLNLPSDARSLGNAPLLRDCWTGSLVRPSGTTEVLTERQPADDSFTKDATPPRGAKLARRPDLRQATEDEDKHDDGIFMVQADEPHQHAEDPLGLTRPVDHDENTSADDYGDMLSELPEARLVSMPGRPKEVLISDDPPDGNTALQLKRAIADGQGLRYPEWDYRAGHYIQPGATVRVLPNLPGSQQWVEATLQEHRSMLNQIRRRFEMLRARRVTRRRQLDGDEIDLQAYIDSYADFRAGGSLSDALYQNRRTAERDLAITLLIDVSGSTDGWVSAERRIIDVEREALLIVCVALEGLGEPYAVQAFSGEGPDAVIVRQLKSFNEPFSNDVALRISALEPEHYTRAGAAIRHSTSSLLEQPATHRLLLLLSDGKPNDKDEYEGHYGVEDMRQAVTEANLQGISTFCLTIDRQAASYLPKVFGAHQYALLPKAELLPVVLLEWLKRLIAT</sequence>
<feature type="compositionally biased region" description="Basic and acidic residues" evidence="1">
    <location>
        <begin position="263"/>
        <end position="274"/>
    </location>
</feature>
<dbReference type="InterPro" id="IPR051928">
    <property type="entry name" value="NorD/CobT"/>
</dbReference>
<dbReference type="InterPro" id="IPR036465">
    <property type="entry name" value="vWFA_dom_sf"/>
</dbReference>
<dbReference type="PANTHER" id="PTHR41248">
    <property type="entry name" value="NORD PROTEIN"/>
    <property type="match status" value="1"/>
</dbReference>
<gene>
    <name evidence="3" type="ORF">EA797_13690</name>
</gene>
<name>A0A3M2HT15_9GAMM</name>
<evidence type="ECO:0000313" key="3">
    <source>
        <dbReference type="EMBL" id="RMH90529.1"/>
    </source>
</evidence>
<evidence type="ECO:0000259" key="2">
    <source>
        <dbReference type="SMART" id="SM00327"/>
    </source>
</evidence>
<dbReference type="SUPFAM" id="SSF53300">
    <property type="entry name" value="vWA-like"/>
    <property type="match status" value="1"/>
</dbReference>
<feature type="region of interest" description="Disordered" evidence="1">
    <location>
        <begin position="257"/>
        <end position="336"/>
    </location>
</feature>
<dbReference type="Gene3D" id="3.40.50.410">
    <property type="entry name" value="von Willebrand factor, type A domain"/>
    <property type="match status" value="1"/>
</dbReference>
<keyword evidence="4" id="KW-1185">Reference proteome</keyword>
<reference evidence="3 4" key="1">
    <citation type="submission" date="2018-10" db="EMBL/GenBank/DDBJ databases">
        <title>Pseudomonas zhaodongensis NEAU-ST5-21(T) genome.</title>
        <authorList>
            <person name="Peng J."/>
            <person name="Liu Z.-P."/>
        </authorList>
    </citation>
    <scope>NUCLEOTIDE SEQUENCE [LARGE SCALE GENOMIC DNA]</scope>
    <source>
        <strain evidence="3 4">NEAU-ST5-21</strain>
    </source>
</reference>
<dbReference type="SMART" id="SM00327">
    <property type="entry name" value="VWA"/>
    <property type="match status" value="1"/>
</dbReference>
<dbReference type="RefSeq" id="WP_122166019.1">
    <property type="nucleotide sequence ID" value="NZ_JAMOIB010000017.1"/>
</dbReference>
<accession>A0A3M2HT15</accession>
<dbReference type="OrthoDB" id="9758211at2"/>
<protein>
    <submittedName>
        <fullName evidence="3">VWA domain-containing protein</fullName>
    </submittedName>
</protein>
<feature type="domain" description="VWFA" evidence="2">
    <location>
        <begin position="486"/>
        <end position="670"/>
    </location>
</feature>
<evidence type="ECO:0000313" key="4">
    <source>
        <dbReference type="Proteomes" id="UP000269774"/>
    </source>
</evidence>
<proteinExistence type="predicted"/>
<dbReference type="InterPro" id="IPR002035">
    <property type="entry name" value="VWF_A"/>
</dbReference>
<organism evidence="3 4">
    <name type="scientific">Stutzerimonas zhaodongensis</name>
    <dbReference type="NCBI Taxonomy" id="1176257"/>
    <lineage>
        <taxon>Bacteria</taxon>
        <taxon>Pseudomonadati</taxon>
        <taxon>Pseudomonadota</taxon>
        <taxon>Gammaproteobacteria</taxon>
        <taxon>Pseudomonadales</taxon>
        <taxon>Pseudomonadaceae</taxon>
        <taxon>Stutzerimonas</taxon>
    </lineage>
</organism>
<dbReference type="AlphaFoldDB" id="A0A3M2HT15"/>
<comment type="caution">
    <text evidence="3">The sequence shown here is derived from an EMBL/GenBank/DDBJ whole genome shotgun (WGS) entry which is preliminary data.</text>
</comment>
<dbReference type="EMBL" id="RFFM01000002">
    <property type="protein sequence ID" value="RMH90529.1"/>
    <property type="molecule type" value="Genomic_DNA"/>
</dbReference>
<dbReference type="PANTHER" id="PTHR41248:SF1">
    <property type="entry name" value="NORD PROTEIN"/>
    <property type="match status" value="1"/>
</dbReference>
<dbReference type="Proteomes" id="UP000269774">
    <property type="component" value="Unassembled WGS sequence"/>
</dbReference>
<evidence type="ECO:0000256" key="1">
    <source>
        <dbReference type="SAM" id="MobiDB-lite"/>
    </source>
</evidence>
<dbReference type="CDD" id="cd01454">
    <property type="entry name" value="vWA_norD_type"/>
    <property type="match status" value="1"/>
</dbReference>